<keyword evidence="3" id="KW-1185">Reference proteome</keyword>
<organism evidence="1">
    <name type="scientific">Candidatus Enterococcus clewellii</name>
    <dbReference type="NCBI Taxonomy" id="1834193"/>
    <lineage>
        <taxon>Bacteria</taxon>
        <taxon>Bacillati</taxon>
        <taxon>Bacillota</taxon>
        <taxon>Bacilli</taxon>
        <taxon>Lactobacillales</taxon>
        <taxon>Enterococcaceae</taxon>
        <taxon>Enterococcus</taxon>
    </lineage>
</organism>
<protein>
    <recommendedName>
        <fullName evidence="4">Cell envelope-related transcriptional attenuator domain-containing protein</fullName>
    </recommendedName>
</protein>
<reference evidence="2" key="2">
    <citation type="submission" date="2017-05" db="EMBL/GenBank/DDBJ databases">
        <authorList>
            <consortium name="The Broad Institute Genomics Platform"/>
            <consortium name="The Broad Institute Genomic Center for Infectious Diseases"/>
            <person name="Earl A."/>
            <person name="Manson A."/>
            <person name="Schwartman J."/>
            <person name="Gilmore M."/>
            <person name="Abouelleil A."/>
            <person name="Cao P."/>
            <person name="Chapman S."/>
            <person name="Cusick C."/>
            <person name="Shea T."/>
            <person name="Young S."/>
            <person name="Neafsey D."/>
            <person name="Nusbaum C."/>
            <person name="Birren B."/>
        </authorList>
    </citation>
    <scope>NUCLEOTIDE SEQUENCE</scope>
    <source>
        <strain evidence="2">9E7_DIV0242</strain>
    </source>
</reference>
<dbReference type="Proteomes" id="UP000195141">
    <property type="component" value="Chromosome"/>
</dbReference>
<gene>
    <name evidence="2" type="ORF">A5888_003443</name>
    <name evidence="1" type="ORF">A5888_003737</name>
</gene>
<evidence type="ECO:0000313" key="3">
    <source>
        <dbReference type="Proteomes" id="UP000195141"/>
    </source>
</evidence>
<dbReference type="EMBL" id="NGMM01000007">
    <property type="protein sequence ID" value="OTP11638.1"/>
    <property type="molecule type" value="Genomic_DNA"/>
</dbReference>
<name>A0A242K1V6_9ENTE</name>
<reference evidence="2" key="3">
    <citation type="submission" date="2024-03" db="EMBL/GenBank/DDBJ databases">
        <title>The Genome Sequence of Enterococcus sp. DIV0242b.</title>
        <authorList>
            <consortium name="The Broad Institute Genomics Platform"/>
            <consortium name="The Broad Institute Microbial Omics Core"/>
            <consortium name="The Broad Institute Genomic Center for Infectious Diseases"/>
            <person name="Earl A."/>
            <person name="Manson A."/>
            <person name="Gilmore M."/>
            <person name="Schwartman J."/>
            <person name="Shea T."/>
            <person name="Abouelleil A."/>
            <person name="Cao P."/>
            <person name="Chapman S."/>
            <person name="Cusick C."/>
            <person name="Young S."/>
            <person name="Neafsey D."/>
            <person name="Nusbaum C."/>
            <person name="Birren B."/>
        </authorList>
    </citation>
    <scope>NUCLEOTIDE SEQUENCE</scope>
    <source>
        <strain evidence="2">9E7_DIV0242</strain>
    </source>
</reference>
<proteinExistence type="predicted"/>
<evidence type="ECO:0008006" key="4">
    <source>
        <dbReference type="Google" id="ProtNLM"/>
    </source>
</evidence>
<dbReference type="AlphaFoldDB" id="A0A242K1V6"/>
<evidence type="ECO:0000313" key="2">
    <source>
        <dbReference type="EMBL" id="WYJ91675.1"/>
    </source>
</evidence>
<reference evidence="1" key="1">
    <citation type="submission" date="2017-05" db="EMBL/GenBank/DDBJ databases">
        <title>The Genome Sequence of Enterococcus sp. 9E7_DIV0242.</title>
        <authorList>
            <consortium name="The Broad Institute Genomics Platform"/>
            <consortium name="The Broad Institute Genomic Center for Infectious Diseases"/>
            <person name="Earl A."/>
            <person name="Manson A."/>
            <person name="Schwartman J."/>
            <person name="Gilmore M."/>
            <person name="Abouelleil A."/>
            <person name="Cao P."/>
            <person name="Chapman S."/>
            <person name="Cusick C."/>
            <person name="Shea T."/>
            <person name="Young S."/>
            <person name="Neafsey D."/>
            <person name="Nusbaum C."/>
            <person name="Birren B."/>
        </authorList>
    </citation>
    <scope>NUCLEOTIDE SEQUENCE [LARGE SCALE GENOMIC DNA]</scope>
    <source>
        <strain evidence="1">9E7_DIV0242</strain>
    </source>
</reference>
<dbReference type="EMBL" id="CP147247">
    <property type="protein sequence ID" value="WYJ91675.1"/>
    <property type="molecule type" value="Genomic_DNA"/>
</dbReference>
<dbReference type="Gene3D" id="3.40.630.190">
    <property type="entry name" value="LCP protein"/>
    <property type="match status" value="1"/>
</dbReference>
<sequence>MHERFLEMHGLTKIERDVNGLTILFIIEDGLKTTFYLYVLREGKKRLIRFSPDLLLADGESMAQKFITLSMEELLVLFEKLANLTIKNYVVGSKKEIVGFLLREEQSITINNSQAFVYEAEEITFKQGKMVADRRTLEAFISYQVDEGNAQGIYERQEHVLRLLKNDLLRDKRITAMPKRFNQLKKLIRTNIGVSDLLKFFKAYKERGQEKTQRLTVSAGEAAQDSWVKEINQFLSE</sequence>
<accession>A0A242K1V6</accession>
<evidence type="ECO:0000313" key="1">
    <source>
        <dbReference type="EMBL" id="OTP11638.1"/>
    </source>
</evidence>